<accession>A0A9D5BPB6</accession>
<feature type="compositionally biased region" description="Basic and acidic residues" evidence="1">
    <location>
        <begin position="1"/>
        <end position="23"/>
    </location>
</feature>
<dbReference type="EMBL" id="JAMSHJ010000001">
    <property type="protein sequence ID" value="KAI5447057.1"/>
    <property type="molecule type" value="Genomic_DNA"/>
</dbReference>
<feature type="region of interest" description="Disordered" evidence="1">
    <location>
        <begin position="1"/>
        <end position="46"/>
    </location>
</feature>
<gene>
    <name evidence="2" type="ORF">KIW84_014780</name>
</gene>
<dbReference type="AlphaFoldDB" id="A0A9D5BPB6"/>
<dbReference type="Gramene" id="Psat01G0478000-T1">
    <property type="protein sequence ID" value="KAI5447057.1"/>
    <property type="gene ID" value="KIW84_014780"/>
</dbReference>
<comment type="caution">
    <text evidence="2">The sequence shown here is derived from an EMBL/GenBank/DDBJ whole genome shotgun (WGS) entry which is preliminary data.</text>
</comment>
<reference evidence="2 3" key="1">
    <citation type="journal article" date="2022" name="Nat. Genet.">
        <title>Improved pea reference genome and pan-genome highlight genomic features and evolutionary characteristics.</title>
        <authorList>
            <person name="Yang T."/>
            <person name="Liu R."/>
            <person name="Luo Y."/>
            <person name="Hu S."/>
            <person name="Wang D."/>
            <person name="Wang C."/>
            <person name="Pandey M.K."/>
            <person name="Ge S."/>
            <person name="Xu Q."/>
            <person name="Li N."/>
            <person name="Li G."/>
            <person name="Huang Y."/>
            <person name="Saxena R.K."/>
            <person name="Ji Y."/>
            <person name="Li M."/>
            <person name="Yan X."/>
            <person name="He Y."/>
            <person name="Liu Y."/>
            <person name="Wang X."/>
            <person name="Xiang C."/>
            <person name="Varshney R.K."/>
            <person name="Ding H."/>
            <person name="Gao S."/>
            <person name="Zong X."/>
        </authorList>
    </citation>
    <scope>NUCLEOTIDE SEQUENCE [LARGE SCALE GENOMIC DNA]</scope>
    <source>
        <strain evidence="2 3">cv. Zhongwan 6</strain>
    </source>
</reference>
<evidence type="ECO:0000256" key="1">
    <source>
        <dbReference type="SAM" id="MobiDB-lite"/>
    </source>
</evidence>
<dbReference type="OrthoDB" id="1435460at2759"/>
<proteinExistence type="predicted"/>
<dbReference type="Gramene" id="PSAT_LOCUS4521_t1">
    <property type="protein sequence ID" value="CAL5184000.1"/>
    <property type="gene ID" value="PSAT_LOCUS4521"/>
</dbReference>
<evidence type="ECO:0000313" key="2">
    <source>
        <dbReference type="EMBL" id="KAI5447057.1"/>
    </source>
</evidence>
<evidence type="ECO:0000313" key="3">
    <source>
        <dbReference type="Proteomes" id="UP001058974"/>
    </source>
</evidence>
<sequence length="239" mass="27071">MEEIPERAELRRIQREQERERRRIRDRQRRQAMTQEQRERHLARRRRNYQLRRQRAANANANASNVNAPFIPLLPNPLALDSSAGEASTSDEFQGANSSTSLDYRVLSHGIGIPHYGQETLNLGTKVSHGSSVNMESLVYKLDNSPRLRLKQIRHLARNVTGLVADDSAGTNQVAVELKTNEVSNGDLSSMPKSLRLNSVKRLARSVNILPKETEIQKEKNLSPEGIQLLDNESFMAND</sequence>
<dbReference type="Proteomes" id="UP001058974">
    <property type="component" value="Chromosome 1"/>
</dbReference>
<protein>
    <submittedName>
        <fullName evidence="2">Uncharacterized protein</fullName>
    </submittedName>
</protein>
<organism evidence="2 3">
    <name type="scientific">Pisum sativum</name>
    <name type="common">Garden pea</name>
    <name type="synonym">Lathyrus oleraceus</name>
    <dbReference type="NCBI Taxonomy" id="3888"/>
    <lineage>
        <taxon>Eukaryota</taxon>
        <taxon>Viridiplantae</taxon>
        <taxon>Streptophyta</taxon>
        <taxon>Embryophyta</taxon>
        <taxon>Tracheophyta</taxon>
        <taxon>Spermatophyta</taxon>
        <taxon>Magnoliopsida</taxon>
        <taxon>eudicotyledons</taxon>
        <taxon>Gunneridae</taxon>
        <taxon>Pentapetalae</taxon>
        <taxon>rosids</taxon>
        <taxon>fabids</taxon>
        <taxon>Fabales</taxon>
        <taxon>Fabaceae</taxon>
        <taxon>Papilionoideae</taxon>
        <taxon>50 kb inversion clade</taxon>
        <taxon>NPAAA clade</taxon>
        <taxon>Hologalegina</taxon>
        <taxon>IRL clade</taxon>
        <taxon>Fabeae</taxon>
        <taxon>Lathyrus</taxon>
    </lineage>
</organism>
<keyword evidence="3" id="KW-1185">Reference proteome</keyword>
<name>A0A9D5BPB6_PEA</name>